<dbReference type="Gene3D" id="3.30.1330.200">
    <property type="match status" value="1"/>
</dbReference>
<dbReference type="PANTHER" id="PTHR35147:SF3">
    <property type="entry name" value="CHEMORECEPTOR GLUTAMINE DEAMIDASE CHED 1-RELATED"/>
    <property type="match status" value="1"/>
</dbReference>
<dbReference type="SUPFAM" id="SSF64438">
    <property type="entry name" value="CNF1/YfiH-like putative cysteine hydrolases"/>
    <property type="match status" value="1"/>
</dbReference>
<keyword evidence="5" id="KW-1185">Reference proteome</keyword>
<name>A0ABM7UJK7_9LEPT</name>
<comment type="similarity">
    <text evidence="3">Belongs to the CheD family.</text>
</comment>
<dbReference type="CDD" id="cd16352">
    <property type="entry name" value="CheD"/>
    <property type="match status" value="1"/>
</dbReference>
<dbReference type="InterPro" id="IPR005659">
    <property type="entry name" value="Chemorcpt_Glu_NH3ase_CheD"/>
</dbReference>
<dbReference type="HAMAP" id="MF_01440">
    <property type="entry name" value="CheD"/>
    <property type="match status" value="1"/>
</dbReference>
<proteinExistence type="inferred from homology"/>
<dbReference type="Pfam" id="PF03975">
    <property type="entry name" value="CheD"/>
    <property type="match status" value="1"/>
</dbReference>
<evidence type="ECO:0000313" key="5">
    <source>
        <dbReference type="Proteomes" id="UP000245263"/>
    </source>
</evidence>
<dbReference type="RefSeq" id="WP_242935158.1">
    <property type="nucleotide sequence ID" value="NZ_AP025028.1"/>
</dbReference>
<protein>
    <recommendedName>
        <fullName evidence="3">Probable chemoreceptor glutamine deamidase CheD</fullName>
        <ecNumber evidence="3">3.5.1.44</ecNumber>
    </recommendedName>
</protein>
<comment type="catalytic activity">
    <reaction evidence="3">
        <text>L-glutaminyl-[protein] + H2O = L-glutamyl-[protein] + NH4(+)</text>
        <dbReference type="Rhea" id="RHEA:16441"/>
        <dbReference type="Rhea" id="RHEA-COMP:10207"/>
        <dbReference type="Rhea" id="RHEA-COMP:10208"/>
        <dbReference type="ChEBI" id="CHEBI:15377"/>
        <dbReference type="ChEBI" id="CHEBI:28938"/>
        <dbReference type="ChEBI" id="CHEBI:29973"/>
        <dbReference type="ChEBI" id="CHEBI:30011"/>
        <dbReference type="EC" id="3.5.1.44"/>
    </reaction>
</comment>
<keyword evidence="1 3" id="KW-0145">Chemotaxis</keyword>
<evidence type="ECO:0000256" key="1">
    <source>
        <dbReference type="ARBA" id="ARBA00022500"/>
    </source>
</evidence>
<dbReference type="EMBL" id="AP025028">
    <property type="protein sequence ID" value="BDA79015.1"/>
    <property type="molecule type" value="Genomic_DNA"/>
</dbReference>
<evidence type="ECO:0000256" key="2">
    <source>
        <dbReference type="ARBA" id="ARBA00022801"/>
    </source>
</evidence>
<dbReference type="PANTHER" id="PTHR35147">
    <property type="entry name" value="CHEMORECEPTOR GLUTAMINE DEAMIDASE CHED-RELATED"/>
    <property type="match status" value="1"/>
</dbReference>
<gene>
    <name evidence="4" type="primary">cheD1</name>
    <name evidence="3" type="synonym">cheD</name>
    <name evidence="4" type="ORF">LPTSP3_g19450</name>
</gene>
<dbReference type="EC" id="3.5.1.44" evidence="3"/>
<dbReference type="InterPro" id="IPR011324">
    <property type="entry name" value="Cytotoxic_necrot_fac-like_cat"/>
</dbReference>
<reference evidence="4 5" key="1">
    <citation type="submission" date="2021-08" db="EMBL/GenBank/DDBJ databases">
        <title>Complete genome sequence of Leptospira kobayashii strain E30.</title>
        <authorList>
            <person name="Nakao R."/>
            <person name="Nakamura S."/>
            <person name="Masuzawa T."/>
            <person name="Koizumi N."/>
        </authorList>
    </citation>
    <scope>NUCLEOTIDE SEQUENCE [LARGE SCALE GENOMIC DNA]</scope>
    <source>
        <strain evidence="4 5">E30</strain>
    </source>
</reference>
<keyword evidence="2 3" id="KW-0378">Hydrolase</keyword>
<sequence>MMDSPNEVRDIFLNPGDFYFGGPDLRLRTLLGSCVSIVLWHPKKKIGGMSHYILPGRNNSANMQILEGKYGEEAFLLFLKEIKLTKLPISEFKAKIFGGSDMFSREEEDLKLESNFTNAKLVGQKNINFAKQILSDHSISVISENTGGSKARKIFFTVWDGEVWLETPETTK</sequence>
<evidence type="ECO:0000313" key="4">
    <source>
        <dbReference type="EMBL" id="BDA79015.1"/>
    </source>
</evidence>
<dbReference type="Proteomes" id="UP000245263">
    <property type="component" value="Chromosome 1"/>
</dbReference>
<accession>A0ABM7UJK7</accession>
<evidence type="ECO:0000256" key="3">
    <source>
        <dbReference type="HAMAP-Rule" id="MF_01440"/>
    </source>
</evidence>
<dbReference type="InterPro" id="IPR038592">
    <property type="entry name" value="CheD-like_sf"/>
</dbReference>
<organism evidence="4 5">
    <name type="scientific">Leptospira kobayashii</name>
    <dbReference type="NCBI Taxonomy" id="1917830"/>
    <lineage>
        <taxon>Bacteria</taxon>
        <taxon>Pseudomonadati</taxon>
        <taxon>Spirochaetota</taxon>
        <taxon>Spirochaetia</taxon>
        <taxon>Leptospirales</taxon>
        <taxon>Leptospiraceae</taxon>
        <taxon>Leptospira</taxon>
    </lineage>
</organism>
<comment type="function">
    <text evidence="3">Probably deamidates glutamine residues to glutamate on methyl-accepting chemotaxis receptors (MCPs), playing an important role in chemotaxis.</text>
</comment>